<dbReference type="Proteomes" id="UP000516780">
    <property type="component" value="Segment"/>
</dbReference>
<reference evidence="1 2" key="1">
    <citation type="journal article" date="2020" name="Microb. Ecol.">
        <title>Novel Virus on Filamentous Arthronema africanum Cyanobacterium.</title>
        <authorList>
            <person name="Petrzik K."/>
            <person name="Lukavsky J."/>
            <person name="Koloniuk I."/>
        </authorList>
    </citation>
    <scope>NUCLEOTIDE SEQUENCE [LARGE SCALE GENOMIC DNA]</scope>
</reference>
<protein>
    <submittedName>
        <fullName evidence="1">Uncharacterized protein</fullName>
    </submittedName>
</protein>
<evidence type="ECO:0000313" key="1">
    <source>
        <dbReference type="EMBL" id="QKE60847.1"/>
    </source>
</evidence>
<evidence type="ECO:0000313" key="2">
    <source>
        <dbReference type="Proteomes" id="UP000516780"/>
    </source>
</evidence>
<accession>A0A7G3WH47</accession>
<sequence length="406" mass="43433">MGAAAGVIAGVNTVGSIASKNSAKRREREQAAAQAYYAQKKYDNEKLALDAQRQFANQQQLIQKLQYEGARIQEDFALKENDLQNLIQAANMRFQNQQQLLASQTQAEQLRAEGDKTKFAASQQSAQIEGQALQESTQASTQMSQELSQLEAAIQKGDFEQAAMIALFAANGQDSSSLSSSAMSRSADAEQAAMGAKGALEGNRLNEQDLLGLVMSQEFGAVLERLGILQGDAQQRQANTNEAYATTLAGANAFNIDREANLSRSTNEASRGILSGQRTIQDLAMSGQGLMNELQYQQGLGNANLERAGALQGAQMMSNNAKGAGLFDYLNLGYSLYQGATPLFRNSGGTNVKTSNTGFNVNSVNGFYGSGITSTESDLARLNARNGINGEFSGSTSLQGLNRYGY</sequence>
<dbReference type="EMBL" id="MT457475">
    <property type="protein sequence ID" value="QKE60847.1"/>
    <property type="molecule type" value="Genomic_DNA"/>
</dbReference>
<keyword evidence="2" id="KW-1185">Reference proteome</keyword>
<proteinExistence type="predicted"/>
<name>A0A7G3WH47_9CAUD</name>
<organism evidence="1 2">
    <name type="scientific">Arthronema virus TR020</name>
    <dbReference type="NCBI Taxonomy" id="2736280"/>
    <lineage>
        <taxon>Viruses</taxon>
        <taxon>Duplodnaviria</taxon>
        <taxon>Heunggongvirae</taxon>
        <taxon>Uroviricota</taxon>
        <taxon>Caudoviricetes</taxon>
        <taxon>Saffermanviridae</taxon>
        <taxon>Arthrovirus</taxon>
        <taxon>Arthrovirus TR020</taxon>
    </lineage>
</organism>